<gene>
    <name evidence="4" type="ORF">H8E19_08610</name>
</gene>
<dbReference type="PANTHER" id="PTHR33507">
    <property type="entry name" value="INNER MEMBRANE PROTEIN YBBJ"/>
    <property type="match status" value="1"/>
</dbReference>
<feature type="domain" description="NfeD1b N-terminal" evidence="3">
    <location>
        <begin position="37"/>
        <end position="197"/>
    </location>
</feature>
<evidence type="ECO:0000313" key="4">
    <source>
        <dbReference type="EMBL" id="MBC8177452.1"/>
    </source>
</evidence>
<dbReference type="EMBL" id="JACNJD010000210">
    <property type="protein sequence ID" value="MBC8177452.1"/>
    <property type="molecule type" value="Genomic_DNA"/>
</dbReference>
<dbReference type="Gene3D" id="3.90.226.10">
    <property type="entry name" value="2-enoyl-CoA Hydratase, Chain A, domain 1"/>
    <property type="match status" value="1"/>
</dbReference>
<feature type="domain" description="NfeD integral membrane" evidence="2">
    <location>
        <begin position="248"/>
        <end position="293"/>
    </location>
</feature>
<evidence type="ECO:0000313" key="5">
    <source>
        <dbReference type="Proteomes" id="UP000650524"/>
    </source>
</evidence>
<evidence type="ECO:0000259" key="2">
    <source>
        <dbReference type="Pfam" id="PF24961"/>
    </source>
</evidence>
<dbReference type="AlphaFoldDB" id="A0A8J6MYF1"/>
<feature type="transmembrane region" description="Helical" evidence="1">
    <location>
        <begin position="270"/>
        <end position="288"/>
    </location>
</feature>
<accession>A0A8J6MYF1</accession>
<keyword evidence="1" id="KW-0812">Transmembrane</keyword>
<dbReference type="Pfam" id="PF24961">
    <property type="entry name" value="NfeD_membrane"/>
    <property type="match status" value="1"/>
</dbReference>
<feature type="transmembrane region" description="Helical" evidence="1">
    <location>
        <begin position="249"/>
        <end position="265"/>
    </location>
</feature>
<evidence type="ECO:0000256" key="1">
    <source>
        <dbReference type="SAM" id="Phobius"/>
    </source>
</evidence>
<evidence type="ECO:0000259" key="3">
    <source>
        <dbReference type="Pfam" id="PF25145"/>
    </source>
</evidence>
<comment type="caution">
    <text evidence="4">The sequence shown here is derived from an EMBL/GenBank/DDBJ whole genome shotgun (WGS) entry which is preliminary data.</text>
</comment>
<reference evidence="4 5" key="1">
    <citation type="submission" date="2020-08" db="EMBL/GenBank/DDBJ databases">
        <title>Bridging the membrane lipid divide: bacteria of the FCB group superphylum have the potential to synthesize archaeal ether lipids.</title>
        <authorList>
            <person name="Villanueva L."/>
            <person name="Von Meijenfeldt F.A.B."/>
            <person name="Westbye A.B."/>
            <person name="Yadav S."/>
            <person name="Hopmans E.C."/>
            <person name="Dutilh B.E."/>
            <person name="Sinninghe Damste J.S."/>
        </authorList>
    </citation>
    <scope>NUCLEOTIDE SEQUENCE [LARGE SCALE GENOMIC DNA]</scope>
    <source>
        <strain evidence="4">NIOZ-UU27</strain>
    </source>
</reference>
<dbReference type="InterPro" id="IPR056739">
    <property type="entry name" value="NfeD_membrane"/>
</dbReference>
<protein>
    <submittedName>
        <fullName evidence="4">Nodulation protein NfeD</fullName>
    </submittedName>
</protein>
<dbReference type="PANTHER" id="PTHR33507:SF4">
    <property type="entry name" value="NODULATION COMPETITIVENESS PROTEIN NFED"/>
    <property type="match status" value="1"/>
</dbReference>
<dbReference type="CDD" id="cd07020">
    <property type="entry name" value="Clp_protease_NfeD_1"/>
    <property type="match status" value="1"/>
</dbReference>
<organism evidence="4 5">
    <name type="scientific">Candidatus Desulfacyla euxinica</name>
    <dbReference type="NCBI Taxonomy" id="2841693"/>
    <lineage>
        <taxon>Bacteria</taxon>
        <taxon>Deltaproteobacteria</taxon>
        <taxon>Candidatus Desulfacyla</taxon>
    </lineage>
</organism>
<dbReference type="Pfam" id="PF25145">
    <property type="entry name" value="NfeD1b_N"/>
    <property type="match status" value="1"/>
</dbReference>
<feature type="non-terminal residue" evidence="4">
    <location>
        <position position="293"/>
    </location>
</feature>
<keyword evidence="1" id="KW-1133">Transmembrane helix</keyword>
<dbReference type="Proteomes" id="UP000650524">
    <property type="component" value="Unassembled WGS sequence"/>
</dbReference>
<dbReference type="InterPro" id="IPR056738">
    <property type="entry name" value="NfeD1b_N"/>
</dbReference>
<keyword evidence="1" id="KW-0472">Membrane</keyword>
<proteinExistence type="predicted"/>
<dbReference type="InterPro" id="IPR052165">
    <property type="entry name" value="Membrane_assoc_protease"/>
</dbReference>
<dbReference type="SUPFAM" id="SSF52096">
    <property type="entry name" value="ClpP/crotonase"/>
    <property type="match status" value="1"/>
</dbReference>
<name>A0A8J6MYF1_9DELT</name>
<sequence length="293" mass="30733">MDSLRSTLLIFILLVALFCPVLPVLGTSGIALAGNEVMIIELDGPINPGTAIYVVRGLEKAKDQGVALAIIRLDTPGGLASSMRSIIKAILNSPVPVVVYVGPRGAGAASAGVMITVAGHIAAMANGTNIGAAHPVSMGGKDIGGTMSEKVVNDMAAYARGIAEDKGRNGEWVEKAIRESVSITADEAHAKNVVDLVVKDMDDLLKGLDGREVNMPSGKITLKTTDLKKVHFKPGFRDKILKTISDPNIAYILMMIGLAGLYFEFSHPGAIFPGVIGAISLILAFFSFQTLPV</sequence>
<dbReference type="InterPro" id="IPR029045">
    <property type="entry name" value="ClpP/crotonase-like_dom_sf"/>
</dbReference>